<feature type="compositionally biased region" description="Basic and acidic residues" evidence="1">
    <location>
        <begin position="43"/>
        <end position="55"/>
    </location>
</feature>
<comment type="caution">
    <text evidence="2">The sequence shown here is derived from an EMBL/GenBank/DDBJ whole genome shotgun (WGS) entry which is preliminary data.</text>
</comment>
<protein>
    <submittedName>
        <fullName evidence="2">Uncharacterized protein</fullName>
    </submittedName>
</protein>
<proteinExistence type="predicted"/>
<gene>
    <name evidence="2" type="ORF">ACD_78C00107G0004</name>
</gene>
<name>K1YDE0_9BACT</name>
<feature type="region of interest" description="Disordered" evidence="1">
    <location>
        <begin position="33"/>
        <end position="64"/>
    </location>
</feature>
<dbReference type="EMBL" id="AMFJ01034107">
    <property type="protein sequence ID" value="EKD30253.1"/>
    <property type="molecule type" value="Genomic_DNA"/>
</dbReference>
<feature type="non-terminal residue" evidence="2">
    <location>
        <position position="1"/>
    </location>
</feature>
<sequence>VLADADASKEAIDAAMNPLNEVMMKIGQEIYSKGGTPESEEWVNVKDNNEKKDDGSVDAEVEEK</sequence>
<accession>K1YDE0</accession>
<evidence type="ECO:0000313" key="2">
    <source>
        <dbReference type="EMBL" id="EKD30253.1"/>
    </source>
</evidence>
<dbReference type="AlphaFoldDB" id="K1YDE0"/>
<organism evidence="2">
    <name type="scientific">uncultured bacterium</name>
    <name type="common">gcode 4</name>
    <dbReference type="NCBI Taxonomy" id="1234023"/>
    <lineage>
        <taxon>Bacteria</taxon>
        <taxon>environmental samples</taxon>
    </lineage>
</organism>
<reference evidence="2" key="1">
    <citation type="journal article" date="2012" name="Science">
        <title>Fermentation, hydrogen, and sulfur metabolism in multiple uncultivated bacterial phyla.</title>
        <authorList>
            <person name="Wrighton K.C."/>
            <person name="Thomas B.C."/>
            <person name="Sharon I."/>
            <person name="Miller C.S."/>
            <person name="Castelle C.J."/>
            <person name="VerBerkmoes N.C."/>
            <person name="Wilkins M.J."/>
            <person name="Hettich R.L."/>
            <person name="Lipton M.S."/>
            <person name="Williams K.H."/>
            <person name="Long P.E."/>
            <person name="Banfield J.F."/>
        </authorList>
    </citation>
    <scope>NUCLEOTIDE SEQUENCE [LARGE SCALE GENOMIC DNA]</scope>
</reference>
<evidence type="ECO:0000256" key="1">
    <source>
        <dbReference type="SAM" id="MobiDB-lite"/>
    </source>
</evidence>